<comment type="caution">
    <text evidence="1">The sequence shown here is derived from an EMBL/GenBank/DDBJ whole genome shotgun (WGS) entry which is preliminary data.</text>
</comment>
<gene>
    <name evidence="1" type="ORF">O0V09_07770</name>
</gene>
<reference evidence="1 2" key="1">
    <citation type="submission" date="2022-12" db="EMBL/GenBank/DDBJ databases">
        <title>Dasania phycosphaerae sp. nov., isolated from particulate material of the south coast of Korea.</title>
        <authorList>
            <person name="Jiang Y."/>
        </authorList>
    </citation>
    <scope>NUCLEOTIDE SEQUENCE [LARGE SCALE GENOMIC DNA]</scope>
    <source>
        <strain evidence="1 2">GY-19</strain>
    </source>
</reference>
<evidence type="ECO:0000313" key="1">
    <source>
        <dbReference type="EMBL" id="MCZ0865092.1"/>
    </source>
</evidence>
<accession>A0A9J6RKZ1</accession>
<dbReference type="EMBL" id="JAPTGG010000005">
    <property type="protein sequence ID" value="MCZ0865092.1"/>
    <property type="molecule type" value="Genomic_DNA"/>
</dbReference>
<protein>
    <submittedName>
        <fullName evidence="1">Uncharacterized protein</fullName>
    </submittedName>
</protein>
<dbReference type="AlphaFoldDB" id="A0A9J6RKZ1"/>
<proteinExistence type="predicted"/>
<dbReference type="Proteomes" id="UP001069090">
    <property type="component" value="Unassembled WGS sequence"/>
</dbReference>
<name>A0A9J6RKZ1_9GAMM</name>
<evidence type="ECO:0000313" key="2">
    <source>
        <dbReference type="Proteomes" id="UP001069090"/>
    </source>
</evidence>
<keyword evidence="2" id="KW-1185">Reference proteome</keyword>
<sequence>MSLKSLLNNAGPGDSKLATLKTGAAHFRTEGAFNGHTVNLVDVSSATEEVLQSFTSPGKVNINLFPGAEVEARVVGGTGDVIDVLWQHRLQGGLMPAD</sequence>
<organism evidence="1 2">
    <name type="scientific">Dasania phycosphaerae</name>
    <dbReference type="NCBI Taxonomy" id="2950436"/>
    <lineage>
        <taxon>Bacteria</taxon>
        <taxon>Pseudomonadati</taxon>
        <taxon>Pseudomonadota</taxon>
        <taxon>Gammaproteobacteria</taxon>
        <taxon>Cellvibrionales</taxon>
        <taxon>Spongiibacteraceae</taxon>
        <taxon>Dasania</taxon>
    </lineage>
</organism>
<dbReference type="RefSeq" id="WP_258331243.1">
    <property type="nucleotide sequence ID" value="NZ_JAPTGG010000005.1"/>
</dbReference>